<evidence type="ECO:0000256" key="1">
    <source>
        <dbReference type="SAM" id="MobiDB-lite"/>
    </source>
</evidence>
<protein>
    <submittedName>
        <fullName evidence="2">DUF4259 domain-containing protein</fullName>
    </submittedName>
</protein>
<keyword evidence="3" id="KW-1185">Reference proteome</keyword>
<evidence type="ECO:0000313" key="2">
    <source>
        <dbReference type="EMBL" id="TMR09774.1"/>
    </source>
</evidence>
<dbReference type="OrthoDB" id="73183at2"/>
<dbReference type="Pfam" id="PF14078">
    <property type="entry name" value="DUF4259"/>
    <property type="match status" value="1"/>
</dbReference>
<gene>
    <name evidence="2" type="ORF">ETD86_42150</name>
</gene>
<feature type="region of interest" description="Disordered" evidence="1">
    <location>
        <begin position="29"/>
        <end position="77"/>
    </location>
</feature>
<dbReference type="EMBL" id="VCKY01000217">
    <property type="protein sequence ID" value="TMR09774.1"/>
    <property type="molecule type" value="Genomic_DNA"/>
</dbReference>
<evidence type="ECO:0000313" key="3">
    <source>
        <dbReference type="Proteomes" id="UP000309128"/>
    </source>
</evidence>
<dbReference type="InterPro" id="IPR025355">
    <property type="entry name" value="DUF4259"/>
</dbReference>
<accession>A0A5S4F1B9</accession>
<reference evidence="2 3" key="1">
    <citation type="submission" date="2019-05" db="EMBL/GenBank/DDBJ databases">
        <title>Draft genome sequence of Nonomuraea turkmeniaca DSM 43926.</title>
        <authorList>
            <person name="Saricaoglu S."/>
            <person name="Isik K."/>
        </authorList>
    </citation>
    <scope>NUCLEOTIDE SEQUENCE [LARGE SCALE GENOMIC DNA]</scope>
    <source>
        <strain evidence="2 3">DSM 43926</strain>
    </source>
</reference>
<sequence>MARRFFSGRGAPVEMKSCGCAVMPSSLPCPLETTEGRRHPSCTGEKPDLSRREVERATKSKRSGVDMGAWGAGPLDNDPAGDLLDELAQARHEDLPDLLGSAFRRVIAADGVIDSWETEQALAGAAL</sequence>
<feature type="compositionally biased region" description="Basic and acidic residues" evidence="1">
    <location>
        <begin position="45"/>
        <end position="58"/>
    </location>
</feature>
<dbReference type="Proteomes" id="UP000309128">
    <property type="component" value="Unassembled WGS sequence"/>
</dbReference>
<comment type="caution">
    <text evidence="2">The sequence shown here is derived from an EMBL/GenBank/DDBJ whole genome shotgun (WGS) entry which is preliminary data.</text>
</comment>
<proteinExistence type="predicted"/>
<dbReference type="AlphaFoldDB" id="A0A5S4F1B9"/>
<name>A0A5S4F1B9_9ACTN</name>
<organism evidence="2 3">
    <name type="scientific">Nonomuraea turkmeniaca</name>
    <dbReference type="NCBI Taxonomy" id="103838"/>
    <lineage>
        <taxon>Bacteria</taxon>
        <taxon>Bacillati</taxon>
        <taxon>Actinomycetota</taxon>
        <taxon>Actinomycetes</taxon>
        <taxon>Streptosporangiales</taxon>
        <taxon>Streptosporangiaceae</taxon>
        <taxon>Nonomuraea</taxon>
    </lineage>
</organism>